<name>A0A7C3MK68_DICTH</name>
<feature type="domain" description="Beta/gamma crystallin 'Greek key'" evidence="3">
    <location>
        <begin position="705"/>
        <end position="745"/>
    </location>
</feature>
<dbReference type="AlphaFoldDB" id="A0A7C3MK68"/>
<dbReference type="InterPro" id="IPR001064">
    <property type="entry name" value="Beta/gamma_crystallin"/>
</dbReference>
<keyword evidence="2" id="KW-0677">Repeat</keyword>
<evidence type="ECO:0000259" key="3">
    <source>
        <dbReference type="PROSITE" id="PS50915"/>
    </source>
</evidence>
<dbReference type="Pfam" id="PF00030">
    <property type="entry name" value="Crystall"/>
    <property type="match status" value="2"/>
</dbReference>
<proteinExistence type="inferred from homology"/>
<organism evidence="4">
    <name type="scientific">Dictyoglomus thermophilum</name>
    <dbReference type="NCBI Taxonomy" id="14"/>
    <lineage>
        <taxon>Bacteria</taxon>
        <taxon>Pseudomonadati</taxon>
        <taxon>Dictyoglomota</taxon>
        <taxon>Dictyoglomia</taxon>
        <taxon>Dictyoglomales</taxon>
        <taxon>Dictyoglomaceae</taxon>
        <taxon>Dictyoglomus</taxon>
    </lineage>
</organism>
<dbReference type="PROSITE" id="PS50915">
    <property type="entry name" value="CRYSTALLIN_BETA_GAMMA"/>
    <property type="match status" value="2"/>
</dbReference>
<comment type="similarity">
    <text evidence="1">Belongs to the beta/gamma-crystallin family.</text>
</comment>
<dbReference type="SUPFAM" id="SSF49695">
    <property type="entry name" value="gamma-Crystallin-like"/>
    <property type="match status" value="1"/>
</dbReference>
<reference evidence="4" key="1">
    <citation type="journal article" date="2020" name="mSystems">
        <title>Genome- and Community-Level Interaction Insights into Carbon Utilization and Element Cycling Functions of Hydrothermarchaeota in Hydrothermal Sediment.</title>
        <authorList>
            <person name="Zhou Z."/>
            <person name="Liu Y."/>
            <person name="Xu W."/>
            <person name="Pan J."/>
            <person name="Luo Z.H."/>
            <person name="Li M."/>
        </authorList>
    </citation>
    <scope>NUCLEOTIDE SEQUENCE [LARGE SCALE GENOMIC DNA]</scope>
    <source>
        <strain evidence="4">SpSt-81</strain>
    </source>
</reference>
<dbReference type="EMBL" id="DTIN01000044">
    <property type="protein sequence ID" value="HFX14394.1"/>
    <property type="molecule type" value="Genomic_DNA"/>
</dbReference>
<feature type="domain" description="Beta/gamma crystallin 'Greek key'" evidence="3">
    <location>
        <begin position="605"/>
        <end position="647"/>
    </location>
</feature>
<dbReference type="InterPro" id="IPR056862">
    <property type="entry name" value="VWA7_N"/>
</dbReference>
<accession>A0A7C3MK68</accession>
<sequence>MRRIIRFSFFFIVLSIFLLEITFGFSMGYHYDLIREVMRGVGFNKDAFSLALVGNSYVDIFQEKAVEYVIDDDFCRVSKKLVDFLHFDNLYNEEVIERYWKQLIFNTYNAMKEKVNKNDKLGALLIIGISLHIVQDFYAHSNWVELNLSSYSKIKDATYFDVLKRAPNDLIKAIEDVKKRGGMYFNVNRLTTFWGKTNHDVLNKDHAGRPLFDSAYRTSYKASLEWLRLIKKWVTEDFNNSKFWNEILIYDFKEGNKKHLYTLTDFDEGTIRWLCTYGGAWKAPRIWGSLDIVFDDMPNVPGIGLTSQNSPDYPFLGIEWFSNCTLIAKDLFEASYKGGFIKVHSIDKLEEGMKKRSDFGEIVKVNWEEVQNLAPLDNSIIREAFSFLGNCTIDYEKDVKWLRVRIPEAMDLDTGEGWDNINNEEPGGDSDYWVMFVVNNEVDYPYTEAEYVDKSHPFPVWGILKPLWDLKPVRIQIRMYESDSGFRGSQHKDEEMDIRPGTGKDFLFEFNPKDFSYNAISGMKVWNIMQGYYIRSDGEGDLRARVYVKIWMMEDIPQEIPLYPVFFEDKNCDGAFLPIFDNIDDLSKLGFNDRISSIFLPFYTWKLEVYEDKNYKGRKLFVESTIQDLHSDDFKMGDKISSVKIIKASIPSYDFPIFYEDKNYKGYFLKLPYNLPNNSICGFYSELSIYKFNDRISSIKIPNGWKVIIYENSHFEGKNVEITSSIADLSTIGWNDRVSSIRVIPPFKIAEDQKISIVEPMKPLVFPMVILDKNLLIDLLKLELKNFPEKYVNQDFYYKREDIKIPDDIDISITITYINVRENFAYVEGRGENYYLNFCSLLYMEKDRWKVKEIINSDYVVCDDKYEGLDIYSWIYEKLKKRYLGIPIDIFPKIHPERKIMLSILREKISNLVSDNIGFLVEDFKEEREIVKMAVRPRSLDGVSQYEILYVTLKKDKDKWNIVNLK</sequence>
<dbReference type="Pfam" id="PF25107">
    <property type="entry name" value="VWA7_N"/>
    <property type="match status" value="1"/>
</dbReference>
<protein>
    <recommendedName>
        <fullName evidence="3">Beta/gamma crystallin 'Greek key' domain-containing protein</fullName>
    </recommendedName>
</protein>
<comment type="caution">
    <text evidence="4">The sequence shown here is derived from an EMBL/GenBank/DDBJ whole genome shotgun (WGS) entry which is preliminary data.</text>
</comment>
<dbReference type="InterPro" id="IPR011024">
    <property type="entry name" value="G_crystallin-like"/>
</dbReference>
<evidence type="ECO:0000313" key="4">
    <source>
        <dbReference type="EMBL" id="HFX14394.1"/>
    </source>
</evidence>
<evidence type="ECO:0000256" key="1">
    <source>
        <dbReference type="ARBA" id="ARBA00009646"/>
    </source>
</evidence>
<dbReference type="Gene3D" id="2.60.20.10">
    <property type="entry name" value="Crystallins"/>
    <property type="match status" value="2"/>
</dbReference>
<evidence type="ECO:0000256" key="2">
    <source>
        <dbReference type="ARBA" id="ARBA00022737"/>
    </source>
</evidence>
<dbReference type="SMART" id="SM00247">
    <property type="entry name" value="XTALbg"/>
    <property type="match status" value="2"/>
</dbReference>
<gene>
    <name evidence="4" type="ORF">ENW00_09695</name>
</gene>